<dbReference type="Pfam" id="PF00293">
    <property type="entry name" value="NUDIX"/>
    <property type="match status" value="1"/>
</dbReference>
<comment type="catalytic activity">
    <reaction evidence="15">
        <text>malonyl-CoA + H2O = malonyl-4'-phosphopantetheine + adenosine 3',5'-bisphosphate + 2 H(+)</text>
        <dbReference type="Rhea" id="RHEA:67468"/>
        <dbReference type="ChEBI" id="CHEBI:15377"/>
        <dbReference type="ChEBI" id="CHEBI:15378"/>
        <dbReference type="ChEBI" id="CHEBI:57384"/>
        <dbReference type="ChEBI" id="CHEBI:58343"/>
        <dbReference type="ChEBI" id="CHEBI:172363"/>
    </reaction>
    <physiologicalReaction direction="left-to-right" evidence="15">
        <dbReference type="Rhea" id="RHEA:67469"/>
    </physiologicalReaction>
</comment>
<evidence type="ECO:0000256" key="17">
    <source>
        <dbReference type="ARBA" id="ARBA00047466"/>
    </source>
</evidence>
<evidence type="ECO:0000256" key="8">
    <source>
        <dbReference type="ARBA" id="ARBA00022842"/>
    </source>
</evidence>
<dbReference type="GO" id="GO:0009132">
    <property type="term" value="P:nucleoside diphosphate metabolic process"/>
    <property type="evidence" value="ECO:0007669"/>
    <property type="project" value="InterPro"/>
</dbReference>
<evidence type="ECO:0000256" key="9">
    <source>
        <dbReference type="ARBA" id="ARBA00022884"/>
    </source>
</evidence>
<reference evidence="32" key="1">
    <citation type="submission" date="2025-08" db="UniProtKB">
        <authorList>
            <consortium name="Ensembl"/>
        </authorList>
    </citation>
    <scope>IDENTIFICATION</scope>
</reference>
<dbReference type="GO" id="GO:0003723">
    <property type="term" value="F:RNA binding"/>
    <property type="evidence" value="ECO:0007669"/>
    <property type="project" value="UniProtKB-KW"/>
</dbReference>
<evidence type="ECO:0000256" key="16">
    <source>
        <dbReference type="ARBA" id="ARBA00047403"/>
    </source>
</evidence>
<keyword evidence="9" id="KW-0694">RNA-binding</keyword>
<dbReference type="GO" id="GO:0005782">
    <property type="term" value="C:peroxisomal matrix"/>
    <property type="evidence" value="ECO:0007669"/>
    <property type="project" value="UniProtKB-ARBA"/>
</dbReference>
<evidence type="ECO:0000256" key="20">
    <source>
        <dbReference type="ARBA" id="ARBA00048624"/>
    </source>
</evidence>
<comment type="function">
    <text evidence="27">Fatty acyl-coenzyme A (CoA) diphosphatase that hydrolyzes fatty acyl-CoA to yield acyl-4'-phosphopantetheine and adenosine 3',5'-bisphosphate. Cleaves CoA, CoA esters and oxidized CoA with similar efficiencies. Preferentially hydrolyzes medium-chain acyl-CoAs and bile acid-CoAs. Has no activity toward NDP-sugars, CDP-alcohols, (deoxy)nucleoside 5'-triphosphates, nucleoside 5'-di or monophosphates, diadenosine polyphosphates, NAD, NADH, NADP, NADPH or thymidine-5'-monophospho-p-nitrophenyl ester. May be required to eliminate oxidized CoA from peroxisomes, or regulate CoA and acyl-CoA levels in this organelle in response to metabolic demand. Does not play a role in U8 snoRNA decapping activity. Binds U8 snoRNA. Exhibits decapping activity towards dpCoA-capped RNAs in vitro.</text>
</comment>
<accession>A0A8C5T4N8</accession>
<evidence type="ECO:0000256" key="12">
    <source>
        <dbReference type="ARBA" id="ARBA00044908"/>
    </source>
</evidence>
<dbReference type="CDD" id="cd03426">
    <property type="entry name" value="NUDIX_CoAse_Nudt7"/>
    <property type="match status" value="1"/>
</dbReference>
<evidence type="ECO:0000259" key="31">
    <source>
        <dbReference type="PROSITE" id="PS51462"/>
    </source>
</evidence>
<keyword evidence="33" id="KW-1185">Reference proteome</keyword>
<dbReference type="PROSITE" id="PS01293">
    <property type="entry name" value="NUDIX_COA"/>
    <property type="match status" value="1"/>
</dbReference>
<evidence type="ECO:0000256" key="14">
    <source>
        <dbReference type="ARBA" id="ARBA00047289"/>
    </source>
</evidence>
<dbReference type="EC" id="3.6.1.77" evidence="13"/>
<evidence type="ECO:0000256" key="10">
    <source>
        <dbReference type="ARBA" id="ARBA00023140"/>
    </source>
</evidence>
<dbReference type="GO" id="GO:0000287">
    <property type="term" value="F:magnesium ion binding"/>
    <property type="evidence" value="ECO:0007669"/>
    <property type="project" value="InterPro"/>
</dbReference>
<evidence type="ECO:0000256" key="4">
    <source>
        <dbReference type="ARBA" id="ARBA00006506"/>
    </source>
</evidence>
<dbReference type="InterPro" id="IPR000086">
    <property type="entry name" value="NUDIX_hydrolase_dom"/>
</dbReference>
<evidence type="ECO:0000256" key="15">
    <source>
        <dbReference type="ARBA" id="ARBA00047369"/>
    </source>
</evidence>
<keyword evidence="6" id="KW-0479">Metal-binding</keyword>
<evidence type="ECO:0000256" key="6">
    <source>
        <dbReference type="ARBA" id="ARBA00022723"/>
    </source>
</evidence>
<dbReference type="InterPro" id="IPR000059">
    <property type="entry name" value="NUDIX_hydrolase_NudL_CS"/>
</dbReference>
<evidence type="ECO:0000256" key="18">
    <source>
        <dbReference type="ARBA" id="ARBA00047666"/>
    </source>
</evidence>
<comment type="catalytic activity">
    <reaction evidence="18">
        <text>propanoyl-CoA + H2O = propanoyl-4'-phosphopantetheine + adenosine 3',5'-bisphosphate + 2 H(+)</text>
        <dbReference type="Rhea" id="RHEA:67464"/>
        <dbReference type="ChEBI" id="CHEBI:15377"/>
        <dbReference type="ChEBI" id="CHEBI:15378"/>
        <dbReference type="ChEBI" id="CHEBI:57392"/>
        <dbReference type="ChEBI" id="CHEBI:58343"/>
        <dbReference type="ChEBI" id="CHEBI:172362"/>
    </reaction>
    <physiologicalReaction direction="left-to-right" evidence="18">
        <dbReference type="Rhea" id="RHEA:67465"/>
    </physiologicalReaction>
</comment>
<evidence type="ECO:0000256" key="2">
    <source>
        <dbReference type="ARBA" id="ARBA00001946"/>
    </source>
</evidence>
<dbReference type="GO" id="GO:0015938">
    <property type="term" value="P:coenzyme A catabolic process"/>
    <property type="evidence" value="ECO:0007669"/>
    <property type="project" value="TreeGrafter"/>
</dbReference>
<keyword evidence="8" id="KW-0460">Magnesium</keyword>
<dbReference type="Proteomes" id="UP000694560">
    <property type="component" value="Unplaced"/>
</dbReference>
<evidence type="ECO:0000256" key="21">
    <source>
        <dbReference type="ARBA" id="ARBA00048667"/>
    </source>
</evidence>
<evidence type="ECO:0000256" key="22">
    <source>
        <dbReference type="ARBA" id="ARBA00048961"/>
    </source>
</evidence>
<dbReference type="PROSITE" id="PS51462">
    <property type="entry name" value="NUDIX"/>
    <property type="match status" value="1"/>
</dbReference>
<dbReference type="GO" id="GO:0030145">
    <property type="term" value="F:manganese ion binding"/>
    <property type="evidence" value="ECO:0007669"/>
    <property type="project" value="InterPro"/>
</dbReference>
<dbReference type="FunFam" id="3.90.79.10:FF:000049">
    <property type="entry name" value="Peroxisomal coenzyme A diphosphatase NUDT7"/>
    <property type="match status" value="1"/>
</dbReference>
<evidence type="ECO:0000256" key="19">
    <source>
        <dbReference type="ARBA" id="ARBA00047757"/>
    </source>
</evidence>
<dbReference type="InterPro" id="IPR015797">
    <property type="entry name" value="NUDIX_hydrolase-like_dom_sf"/>
</dbReference>
<evidence type="ECO:0000256" key="25">
    <source>
        <dbReference type="ARBA" id="ARBA00051749"/>
    </source>
</evidence>
<dbReference type="GO" id="GO:0010945">
    <property type="term" value="F:coenzyme A diphosphatase activity"/>
    <property type="evidence" value="ECO:0007669"/>
    <property type="project" value="UniProtKB-EC"/>
</dbReference>
<comment type="subunit">
    <text evidence="5">Monomer.</text>
</comment>
<comment type="catalytic activity">
    <reaction evidence="16">
        <text>tetradecanoyl-CoA + H2O = tetradecanoyl-4'-phosphopantetheine + adenosine 3',5'-bisphosphate + 2 H(+)</text>
        <dbReference type="Rhea" id="RHEA:50028"/>
        <dbReference type="ChEBI" id="CHEBI:15377"/>
        <dbReference type="ChEBI" id="CHEBI:15378"/>
        <dbReference type="ChEBI" id="CHEBI:57385"/>
        <dbReference type="ChEBI" id="CHEBI:58343"/>
        <dbReference type="ChEBI" id="CHEBI:132017"/>
    </reaction>
    <physiologicalReaction direction="left-to-right" evidence="16">
        <dbReference type="Rhea" id="RHEA:50029"/>
    </physiologicalReaction>
</comment>
<comment type="catalytic activity">
    <reaction evidence="21">
        <text>a 5'-end CoA-ribonucleoside in mRNA + H2O = a 5'-end phospho-adenosine-phospho-ribonucleoside in mRNA + (R)-4'-phosphopantetheine + 2 H(+)</text>
        <dbReference type="Rhea" id="RHEA:67592"/>
        <dbReference type="Rhea" id="RHEA-COMP:15719"/>
        <dbReference type="Rhea" id="RHEA-COMP:17276"/>
        <dbReference type="ChEBI" id="CHEBI:15377"/>
        <dbReference type="ChEBI" id="CHEBI:15378"/>
        <dbReference type="ChEBI" id="CHEBI:61723"/>
        <dbReference type="ChEBI" id="CHEBI:144051"/>
        <dbReference type="ChEBI" id="CHEBI:172371"/>
    </reaction>
    <physiologicalReaction direction="left-to-right" evidence="21">
        <dbReference type="Rhea" id="RHEA:67593"/>
    </physiologicalReaction>
</comment>
<name>A0A8C5T4N8_9PASS</name>
<evidence type="ECO:0000313" key="32">
    <source>
        <dbReference type="Ensembl" id="ENSMCSP00000002156.1"/>
    </source>
</evidence>
<dbReference type="SUPFAM" id="SSF55811">
    <property type="entry name" value="Nudix"/>
    <property type="match status" value="1"/>
</dbReference>
<comment type="subcellular location">
    <subcellularLocation>
        <location evidence="3">Peroxisome</location>
    </subcellularLocation>
</comment>
<evidence type="ECO:0000256" key="30">
    <source>
        <dbReference type="SAM" id="MobiDB-lite"/>
    </source>
</evidence>
<dbReference type="Gene3D" id="3.90.79.10">
    <property type="entry name" value="Nucleoside Triphosphate Pyrophosphohydrolase"/>
    <property type="match status" value="1"/>
</dbReference>
<evidence type="ECO:0000256" key="24">
    <source>
        <dbReference type="ARBA" id="ARBA00050371"/>
    </source>
</evidence>
<comment type="catalytic activity">
    <reaction evidence="25">
        <text>3alpha,7alpha,12alpha-trihydroxy-5beta-cholestan-26-oyl-CoA + H2O = 3alpha,7alpha,12alpha-trihydroxy-5beta-cholestan-26-oyl-4'-phosphopantetheine + adenosine 3',5'-bisphosphate + 2 H(+)</text>
        <dbReference type="Rhea" id="RHEA:50040"/>
        <dbReference type="ChEBI" id="CHEBI:15377"/>
        <dbReference type="ChEBI" id="CHEBI:15378"/>
        <dbReference type="ChEBI" id="CHEBI:58343"/>
        <dbReference type="ChEBI" id="CHEBI:63001"/>
        <dbReference type="ChEBI" id="CHEBI:132021"/>
    </reaction>
    <physiologicalReaction direction="left-to-right" evidence="25">
        <dbReference type="Rhea" id="RHEA:50041"/>
    </physiologicalReaction>
</comment>
<comment type="catalytic activity">
    <reaction evidence="12">
        <text>CoA + H2O = (R)-4'-phosphopantetheine + adenosine 3',5'-bisphosphate + 2 H(+)</text>
        <dbReference type="Rhea" id="RHEA:64988"/>
        <dbReference type="ChEBI" id="CHEBI:15377"/>
        <dbReference type="ChEBI" id="CHEBI:15378"/>
        <dbReference type="ChEBI" id="CHEBI:57287"/>
        <dbReference type="ChEBI" id="CHEBI:58343"/>
        <dbReference type="ChEBI" id="CHEBI:61723"/>
        <dbReference type="EC" id="3.6.1.77"/>
    </reaction>
    <physiologicalReaction direction="left-to-right" evidence="12">
        <dbReference type="Rhea" id="RHEA:64989"/>
    </physiologicalReaction>
</comment>
<keyword evidence="7" id="KW-0378">Hydrolase</keyword>
<dbReference type="AlphaFoldDB" id="A0A8C5T4N8"/>
<proteinExistence type="inferred from homology"/>
<comment type="catalytic activity">
    <reaction evidence="26">
        <text>acetyl-CoA + H2O = S-acetyl-4'-phosphopantetheine + adenosine 3',5'-bisphosphate + 2 H(+)</text>
        <dbReference type="Rhea" id="RHEA:64992"/>
        <dbReference type="ChEBI" id="CHEBI:15377"/>
        <dbReference type="ChEBI" id="CHEBI:15378"/>
        <dbReference type="ChEBI" id="CHEBI:57288"/>
        <dbReference type="ChEBI" id="CHEBI:58343"/>
        <dbReference type="ChEBI" id="CHEBI:156266"/>
    </reaction>
    <physiologicalReaction direction="left-to-right" evidence="26">
        <dbReference type="Rhea" id="RHEA:64993"/>
    </physiologicalReaction>
</comment>
<comment type="cofactor">
    <cofactor evidence="1">
        <name>Mn(2+)</name>
        <dbReference type="ChEBI" id="CHEBI:29035"/>
    </cofactor>
</comment>
<comment type="catalytic activity">
    <reaction evidence="22">
        <text>choloyl-CoA + H2O = S-choloyl-4'-phosphopantetheine + adenosine 3',5'-bisphosphate + 2 H(+)</text>
        <dbReference type="Rhea" id="RHEA:50036"/>
        <dbReference type="ChEBI" id="CHEBI:15377"/>
        <dbReference type="ChEBI" id="CHEBI:15378"/>
        <dbReference type="ChEBI" id="CHEBI:57373"/>
        <dbReference type="ChEBI" id="CHEBI:58343"/>
        <dbReference type="ChEBI" id="CHEBI:132020"/>
    </reaction>
    <physiologicalReaction direction="left-to-right" evidence="22">
        <dbReference type="Rhea" id="RHEA:50037"/>
    </physiologicalReaction>
</comment>
<evidence type="ECO:0000256" key="23">
    <source>
        <dbReference type="ARBA" id="ARBA00049284"/>
    </source>
</evidence>
<protein>
    <recommendedName>
        <fullName evidence="28">Peroxisomal coenzyme A diphosphatase NUDT7</fullName>
        <ecNumber evidence="13">3.6.1.77</ecNumber>
    </recommendedName>
    <alternativeName>
        <fullName evidence="29">Nucleoside diphosphate-linked moiety X motif 7</fullName>
    </alternativeName>
</protein>
<feature type="domain" description="Nudix hydrolase" evidence="31">
    <location>
        <begin position="70"/>
        <end position="204"/>
    </location>
</feature>
<evidence type="ECO:0000256" key="5">
    <source>
        <dbReference type="ARBA" id="ARBA00011245"/>
    </source>
</evidence>
<evidence type="ECO:0000313" key="33">
    <source>
        <dbReference type="Proteomes" id="UP000694560"/>
    </source>
</evidence>
<organism evidence="32 33">
    <name type="scientific">Malurus cyaneus samueli</name>
    <dbReference type="NCBI Taxonomy" id="2593467"/>
    <lineage>
        <taxon>Eukaryota</taxon>
        <taxon>Metazoa</taxon>
        <taxon>Chordata</taxon>
        <taxon>Craniata</taxon>
        <taxon>Vertebrata</taxon>
        <taxon>Euteleostomi</taxon>
        <taxon>Archelosauria</taxon>
        <taxon>Archosauria</taxon>
        <taxon>Dinosauria</taxon>
        <taxon>Saurischia</taxon>
        <taxon>Theropoda</taxon>
        <taxon>Coelurosauria</taxon>
        <taxon>Aves</taxon>
        <taxon>Neognathae</taxon>
        <taxon>Neoaves</taxon>
        <taxon>Telluraves</taxon>
        <taxon>Australaves</taxon>
        <taxon>Passeriformes</taxon>
        <taxon>Meliphagoidea</taxon>
        <taxon>Maluridae</taxon>
        <taxon>Malurus</taxon>
    </lineage>
</organism>
<evidence type="ECO:0000256" key="3">
    <source>
        <dbReference type="ARBA" id="ARBA00004275"/>
    </source>
</evidence>
<evidence type="ECO:0000256" key="7">
    <source>
        <dbReference type="ARBA" id="ARBA00022801"/>
    </source>
</evidence>
<reference evidence="32" key="2">
    <citation type="submission" date="2025-09" db="UniProtKB">
        <authorList>
            <consortium name="Ensembl"/>
        </authorList>
    </citation>
    <scope>IDENTIFICATION</scope>
</reference>
<comment type="catalytic activity">
    <reaction evidence="14">
        <text>octanoyl-CoA + H2O = S-octanoyl-4'-phosphopantetheine + adenosine 3',5'-bisphosphate + 2 H(+)</text>
        <dbReference type="Rhea" id="RHEA:50016"/>
        <dbReference type="ChEBI" id="CHEBI:15377"/>
        <dbReference type="ChEBI" id="CHEBI:15378"/>
        <dbReference type="ChEBI" id="CHEBI:57386"/>
        <dbReference type="ChEBI" id="CHEBI:58343"/>
        <dbReference type="ChEBI" id="CHEBI:132013"/>
    </reaction>
    <physiologicalReaction direction="left-to-right" evidence="14">
        <dbReference type="Rhea" id="RHEA:50017"/>
    </physiologicalReaction>
</comment>
<evidence type="ECO:0000256" key="13">
    <source>
        <dbReference type="ARBA" id="ARBA00044967"/>
    </source>
</evidence>
<feature type="region of interest" description="Disordered" evidence="30">
    <location>
        <begin position="1"/>
        <end position="44"/>
    </location>
</feature>
<dbReference type="Ensembl" id="ENSMCST00000002203.1">
    <property type="protein sequence ID" value="ENSMCSP00000002156.1"/>
    <property type="gene ID" value="ENSMCSG00000001598.1"/>
</dbReference>
<evidence type="ECO:0000256" key="26">
    <source>
        <dbReference type="ARBA" id="ARBA00051856"/>
    </source>
</evidence>
<sequence>MAAEREEERERFPALGPAPCSRPGAAVGERDAAGGSRCSALPAPRQRLMEHARRRLREFDVGDKFSRLPLPRAAVLLPLMVRGGRLHLLFTVRSMQLRRSPGEVCFPGGKSEATDKDDIDTALREAKEEVGLQPENVEVICRLMPGIDKMNNLVTPVVGFIEDTFQAAPNPDEVSEVFVVPLEYFVKPLNYKTFSYKTSSGYLTRIHCFTYDDQEQKKSFKIWGLTAHFAVFLALVIFGERPTFEVDYDLDNLISSSENNFINLYASIYERQKSNL</sequence>
<comment type="catalytic activity">
    <reaction evidence="24">
        <text>decanoyl-CoA + H2O = decanoyl-4'-phosphopantetheine + adenosine 3',5'-bisphosphate + 2 H(+)</text>
        <dbReference type="Rhea" id="RHEA:50020"/>
        <dbReference type="ChEBI" id="CHEBI:15377"/>
        <dbReference type="ChEBI" id="CHEBI:15378"/>
        <dbReference type="ChEBI" id="CHEBI:58343"/>
        <dbReference type="ChEBI" id="CHEBI:61430"/>
        <dbReference type="ChEBI" id="CHEBI:132014"/>
    </reaction>
    <physiologicalReaction direction="left-to-right" evidence="24">
        <dbReference type="Rhea" id="RHEA:50021"/>
    </physiologicalReaction>
</comment>
<evidence type="ECO:0000256" key="27">
    <source>
        <dbReference type="ARBA" id="ARBA00059426"/>
    </source>
</evidence>
<evidence type="ECO:0000256" key="1">
    <source>
        <dbReference type="ARBA" id="ARBA00001936"/>
    </source>
</evidence>
<comment type="catalytic activity">
    <reaction evidence="23">
        <text>butanoyl-CoA + H2O = S-butanoyl-4'-phosphopantetheine + adenosine 3',5'-bisphosphate + 2 H(+)</text>
        <dbReference type="Rhea" id="RHEA:49976"/>
        <dbReference type="ChEBI" id="CHEBI:15377"/>
        <dbReference type="ChEBI" id="CHEBI:15378"/>
        <dbReference type="ChEBI" id="CHEBI:57371"/>
        <dbReference type="ChEBI" id="CHEBI:58343"/>
        <dbReference type="ChEBI" id="CHEBI:132011"/>
    </reaction>
    <physiologicalReaction direction="left-to-right" evidence="23">
        <dbReference type="Rhea" id="RHEA:49977"/>
    </physiologicalReaction>
</comment>
<comment type="catalytic activity">
    <reaction evidence="17">
        <text>hexanoyl-CoA + H2O = hexanoyl-4'-phosphopantetheine + adenosine 3',5'-bisphosphate + 2 H(+)</text>
        <dbReference type="Rhea" id="RHEA:49980"/>
        <dbReference type="ChEBI" id="CHEBI:15377"/>
        <dbReference type="ChEBI" id="CHEBI:15378"/>
        <dbReference type="ChEBI" id="CHEBI:58343"/>
        <dbReference type="ChEBI" id="CHEBI:62620"/>
        <dbReference type="ChEBI" id="CHEBI:132012"/>
    </reaction>
    <physiologicalReaction direction="left-to-right" evidence="17">
        <dbReference type="Rhea" id="RHEA:49981"/>
    </physiologicalReaction>
</comment>
<evidence type="ECO:0000256" key="28">
    <source>
        <dbReference type="ARBA" id="ARBA00072984"/>
    </source>
</evidence>
<comment type="catalytic activity">
    <reaction evidence="20">
        <text>succinyl-CoA + H2O = succinyl-4'-phosphopantetheine + adenosine 3',5'-bisphosphate + 2 H(+)</text>
        <dbReference type="Rhea" id="RHEA:67472"/>
        <dbReference type="ChEBI" id="CHEBI:15377"/>
        <dbReference type="ChEBI" id="CHEBI:15378"/>
        <dbReference type="ChEBI" id="CHEBI:57292"/>
        <dbReference type="ChEBI" id="CHEBI:58343"/>
        <dbReference type="ChEBI" id="CHEBI:172364"/>
    </reaction>
    <physiologicalReaction direction="left-to-right" evidence="20">
        <dbReference type="Rhea" id="RHEA:67473"/>
    </physiologicalReaction>
</comment>
<comment type="cofactor">
    <cofactor evidence="2">
        <name>Mg(2+)</name>
        <dbReference type="ChEBI" id="CHEBI:18420"/>
    </cofactor>
</comment>
<comment type="similarity">
    <text evidence="4">Belongs to the Nudix hydrolase family. PCD1 subfamily.</text>
</comment>
<evidence type="ECO:0000256" key="29">
    <source>
        <dbReference type="ARBA" id="ARBA00079598"/>
    </source>
</evidence>
<evidence type="ECO:0000256" key="11">
    <source>
        <dbReference type="ARBA" id="ARBA00023211"/>
    </source>
</evidence>
<dbReference type="OrthoDB" id="206213at2759"/>
<feature type="compositionally biased region" description="Basic and acidic residues" evidence="30">
    <location>
        <begin position="1"/>
        <end position="12"/>
    </location>
</feature>
<dbReference type="InterPro" id="IPR045121">
    <property type="entry name" value="CoAse"/>
</dbReference>
<keyword evidence="10" id="KW-0576">Peroxisome</keyword>
<dbReference type="PANTHER" id="PTHR12992">
    <property type="entry name" value="NUDIX HYDROLASE"/>
    <property type="match status" value="1"/>
</dbReference>
<comment type="catalytic activity">
    <reaction evidence="19">
        <text>dodecanoyl-CoA + H2O = S-dodecanoyl-4'-phosphopantetheine + adenosine 3',5'-bisphosphate + 2 H(+)</text>
        <dbReference type="Rhea" id="RHEA:50024"/>
        <dbReference type="ChEBI" id="CHEBI:15377"/>
        <dbReference type="ChEBI" id="CHEBI:15378"/>
        <dbReference type="ChEBI" id="CHEBI:57375"/>
        <dbReference type="ChEBI" id="CHEBI:58343"/>
        <dbReference type="ChEBI" id="CHEBI:132015"/>
    </reaction>
    <physiologicalReaction direction="left-to-right" evidence="19">
        <dbReference type="Rhea" id="RHEA:50025"/>
    </physiologicalReaction>
</comment>
<keyword evidence="11" id="KW-0464">Manganese</keyword>
<dbReference type="PANTHER" id="PTHR12992:SF24">
    <property type="entry name" value="PEROXISOMAL COENZYME A DIPHOSPHATASE NUDT7"/>
    <property type="match status" value="1"/>
</dbReference>